<evidence type="ECO:0000256" key="7">
    <source>
        <dbReference type="ARBA" id="ARBA00023235"/>
    </source>
</evidence>
<dbReference type="GO" id="GO:0046417">
    <property type="term" value="P:chorismate metabolic process"/>
    <property type="evidence" value="ECO:0007669"/>
    <property type="project" value="InterPro"/>
</dbReference>
<evidence type="ECO:0000256" key="4">
    <source>
        <dbReference type="ARBA" id="ARBA00004817"/>
    </source>
</evidence>
<dbReference type="PROSITE" id="PS51168">
    <property type="entry name" value="CHORISMATE_MUT_2"/>
    <property type="match status" value="1"/>
</dbReference>
<dbReference type="EMBL" id="HACM01009455">
    <property type="protein sequence ID" value="CRZ09897.1"/>
    <property type="molecule type" value="Transcribed_RNA"/>
</dbReference>
<dbReference type="AlphaFoldDB" id="A0A0H5R859"/>
<evidence type="ECO:0000256" key="8">
    <source>
        <dbReference type="ARBA" id="ARBA00023268"/>
    </source>
</evidence>
<evidence type="ECO:0000256" key="10">
    <source>
        <dbReference type="ARBA" id="ARBA00031520"/>
    </source>
</evidence>
<protein>
    <recommendedName>
        <fullName evidence="5">Bifunctional chorismate mutase/prephenate dehydratase</fullName>
    </recommendedName>
    <alternativeName>
        <fullName evidence="10">Chorismate mutase-prephenate dehydratase</fullName>
    </alternativeName>
    <alternativeName>
        <fullName evidence="9">p-protein</fullName>
    </alternativeName>
</protein>
<comment type="subcellular location">
    <subcellularLocation>
        <location evidence="3">Cytoplasm</location>
    </subcellularLocation>
</comment>
<evidence type="ECO:0000256" key="6">
    <source>
        <dbReference type="ARBA" id="ARBA00022490"/>
    </source>
</evidence>
<evidence type="ECO:0000256" key="5">
    <source>
        <dbReference type="ARBA" id="ARBA00014401"/>
    </source>
</evidence>
<evidence type="ECO:0000259" key="12">
    <source>
        <dbReference type="PROSITE" id="PS51171"/>
    </source>
</evidence>
<dbReference type="InterPro" id="IPR036263">
    <property type="entry name" value="Chorismate_II_sf"/>
</dbReference>
<keyword evidence="6" id="KW-0963">Cytoplasm</keyword>
<name>A0A0H5R859_9EUKA</name>
<comment type="catalytic activity">
    <reaction evidence="1">
        <text>chorismate = prephenate</text>
        <dbReference type="Rhea" id="RHEA:13897"/>
        <dbReference type="ChEBI" id="CHEBI:29748"/>
        <dbReference type="ChEBI" id="CHEBI:29934"/>
        <dbReference type="EC" id="5.4.99.5"/>
    </reaction>
</comment>
<comment type="pathway">
    <text evidence="4">Metabolic intermediate biosynthesis; prephenate biosynthesis; prephenate from chorismate: step 1/1.</text>
</comment>
<sequence>EAYWRYTVCRARRGMEGLRHRIDRIDQQIITLLNQRFELCSLIGREKQAKDRTGPVFVPSREHSVFEKAAKFNSECNGVLTGQAVRSIFREIMSFSISLQRSMTVGYIGEPGSLNHMATRTKFGSSIPSHNGFGTVADVCSAIQRKEVEYAVVSVSDEDQLIDLAQNLTCSETYIYANILMTPVFDVCAISDHLDRDRISAVFVTPETCFYCRSWLADNLTNVQRISVPDISSGFSQICQLENAAIICTPLSSCIFDAHPIIRSVQDLKSVEEFFIIGNEHGPKMGSDETFLLCSSCNRHGTDTFTETANMCSVEISKLSSERGANFIAKVIGHVDDEKSNVKQLVKELRDNGFDIRVCGSTSKRTLPSEFTIDTGCGYTRCELAVSNVSQATKLQ</sequence>
<organism evidence="13">
    <name type="scientific">Spongospora subterranea</name>
    <dbReference type="NCBI Taxonomy" id="70186"/>
    <lineage>
        <taxon>Eukaryota</taxon>
        <taxon>Sar</taxon>
        <taxon>Rhizaria</taxon>
        <taxon>Endomyxa</taxon>
        <taxon>Phytomyxea</taxon>
        <taxon>Plasmodiophorida</taxon>
        <taxon>Plasmodiophoridae</taxon>
        <taxon>Spongospora</taxon>
    </lineage>
</organism>
<evidence type="ECO:0000256" key="1">
    <source>
        <dbReference type="ARBA" id="ARBA00000824"/>
    </source>
</evidence>
<dbReference type="GO" id="GO:0005737">
    <property type="term" value="C:cytoplasm"/>
    <property type="evidence" value="ECO:0007669"/>
    <property type="project" value="UniProtKB-SubCell"/>
</dbReference>
<dbReference type="InterPro" id="IPR002701">
    <property type="entry name" value="CM_II_prokaryot"/>
</dbReference>
<dbReference type="GO" id="GO:0009094">
    <property type="term" value="P:L-phenylalanine biosynthetic process"/>
    <property type="evidence" value="ECO:0007669"/>
    <property type="project" value="UniProtKB-UniPathway"/>
</dbReference>
<dbReference type="Gene3D" id="3.40.190.10">
    <property type="entry name" value="Periplasmic binding protein-like II"/>
    <property type="match status" value="2"/>
</dbReference>
<dbReference type="Pfam" id="PF01817">
    <property type="entry name" value="CM_2"/>
    <property type="match status" value="1"/>
</dbReference>
<dbReference type="SUPFAM" id="SSF48600">
    <property type="entry name" value="Chorismate mutase II"/>
    <property type="match status" value="1"/>
</dbReference>
<keyword evidence="7" id="KW-0413">Isomerase</keyword>
<feature type="non-terminal residue" evidence="13">
    <location>
        <position position="1"/>
    </location>
</feature>
<dbReference type="InterPro" id="IPR036979">
    <property type="entry name" value="CM_dom_sf"/>
</dbReference>
<accession>A0A0H5R859</accession>
<reference evidence="13" key="1">
    <citation type="submission" date="2015-04" db="EMBL/GenBank/DDBJ databases">
        <title>The genome sequence of the plant pathogenic Rhizarian Plasmodiophora brassicae reveals insights in its biotrophic life cycle and the origin of chitin synthesis.</title>
        <authorList>
            <person name="Schwelm A."/>
            <person name="Fogelqvist J."/>
            <person name="Knaust A."/>
            <person name="Julke S."/>
            <person name="Lilja T."/>
            <person name="Dhandapani V."/>
            <person name="Bonilla-Rosso G."/>
            <person name="Karlsson M."/>
            <person name="Shevchenko A."/>
            <person name="Choi S.R."/>
            <person name="Kim H.G."/>
            <person name="Park J.Y."/>
            <person name="Lim Y.P."/>
            <person name="Ludwig-Muller J."/>
            <person name="Dixelius C."/>
        </authorList>
    </citation>
    <scope>NUCLEOTIDE SEQUENCE</scope>
    <source>
        <tissue evidence="13">Potato root galls</tissue>
    </source>
</reference>
<dbReference type="Gene3D" id="1.20.59.10">
    <property type="entry name" value="Chorismate mutase"/>
    <property type="match status" value="1"/>
</dbReference>
<feature type="domain" description="Chorismate mutase" evidence="11">
    <location>
        <begin position="9"/>
        <end position="104"/>
    </location>
</feature>
<dbReference type="UniPathway" id="UPA00120">
    <property type="reaction ID" value="UER00203"/>
</dbReference>
<proteinExistence type="predicted"/>
<evidence type="ECO:0000313" key="13">
    <source>
        <dbReference type="EMBL" id="CRZ09897.1"/>
    </source>
</evidence>
<keyword evidence="8" id="KW-0511">Multifunctional enzyme</keyword>
<dbReference type="Pfam" id="PF00800">
    <property type="entry name" value="PDT"/>
    <property type="match status" value="1"/>
</dbReference>
<comment type="function">
    <text evidence="2">Catalyzes the Claisen rearrangement of chorismate to prephenate and the decarboxylation/dehydration of prephenate to phenylpyruvate.</text>
</comment>
<dbReference type="PIRSF" id="PIRSF001500">
    <property type="entry name" value="Chor_mut_pdt_Ppr"/>
    <property type="match status" value="1"/>
</dbReference>
<evidence type="ECO:0000256" key="3">
    <source>
        <dbReference type="ARBA" id="ARBA00004496"/>
    </source>
</evidence>
<dbReference type="SUPFAM" id="SSF53850">
    <property type="entry name" value="Periplasmic binding protein-like II"/>
    <property type="match status" value="1"/>
</dbReference>
<dbReference type="InterPro" id="IPR001086">
    <property type="entry name" value="Preph_deHydtase"/>
</dbReference>
<dbReference type="InterPro" id="IPR008242">
    <property type="entry name" value="Chor_mutase/pphenate_deHydtase"/>
</dbReference>
<dbReference type="GO" id="GO:0004664">
    <property type="term" value="F:prephenate dehydratase activity"/>
    <property type="evidence" value="ECO:0007669"/>
    <property type="project" value="InterPro"/>
</dbReference>
<dbReference type="UniPathway" id="UPA00121">
    <property type="reaction ID" value="UER00345"/>
</dbReference>
<dbReference type="SMART" id="SM00830">
    <property type="entry name" value="CM_2"/>
    <property type="match status" value="1"/>
</dbReference>
<feature type="domain" description="Prephenate dehydratase" evidence="12">
    <location>
        <begin position="104"/>
        <end position="280"/>
    </location>
</feature>
<evidence type="ECO:0000259" key="11">
    <source>
        <dbReference type="PROSITE" id="PS51168"/>
    </source>
</evidence>
<evidence type="ECO:0000256" key="9">
    <source>
        <dbReference type="ARBA" id="ARBA00031175"/>
    </source>
</evidence>
<dbReference type="GO" id="GO:0004106">
    <property type="term" value="F:chorismate mutase activity"/>
    <property type="evidence" value="ECO:0007669"/>
    <property type="project" value="UniProtKB-EC"/>
</dbReference>
<dbReference type="PROSITE" id="PS51171">
    <property type="entry name" value="PREPHENATE_DEHYDR_3"/>
    <property type="match status" value="1"/>
</dbReference>
<evidence type="ECO:0000256" key="2">
    <source>
        <dbReference type="ARBA" id="ARBA00002364"/>
    </source>
</evidence>